<reference evidence="2 3" key="1">
    <citation type="submission" date="2022-06" db="EMBL/GenBank/DDBJ databases">
        <title>Genomic Encyclopedia of Archaeal and Bacterial Type Strains, Phase II (KMG-II): from individual species to whole genera.</title>
        <authorList>
            <person name="Goeker M."/>
        </authorList>
    </citation>
    <scope>NUCLEOTIDE SEQUENCE [LARGE SCALE GENOMIC DNA]</scope>
    <source>
        <strain evidence="2 3">DSM 44693</strain>
    </source>
</reference>
<evidence type="ECO:0000313" key="3">
    <source>
        <dbReference type="Proteomes" id="UP001206895"/>
    </source>
</evidence>
<protein>
    <submittedName>
        <fullName evidence="2">Uncharacterized conserved protein, DUF2236 family</fullName>
    </submittedName>
</protein>
<feature type="domain" description="ER-bound oxygenase mpaB/mpaB'/Rubber oxygenase catalytic" evidence="1">
    <location>
        <begin position="49"/>
        <end position="269"/>
    </location>
</feature>
<comment type="caution">
    <text evidence="2">The sequence shown here is derived from an EMBL/GenBank/DDBJ whole genome shotgun (WGS) entry which is preliminary data.</text>
</comment>
<dbReference type="InterPro" id="IPR018713">
    <property type="entry name" value="MPAB/Lcp_cat_dom"/>
</dbReference>
<gene>
    <name evidence="2" type="ORF">LX13_003554</name>
</gene>
<dbReference type="EMBL" id="JAMTCJ010000003">
    <property type="protein sequence ID" value="MCP2177726.1"/>
    <property type="molecule type" value="Genomic_DNA"/>
</dbReference>
<accession>A0ABT1HHL3</accession>
<organism evidence="2 3">
    <name type="scientific">Williamsia maris</name>
    <dbReference type="NCBI Taxonomy" id="72806"/>
    <lineage>
        <taxon>Bacteria</taxon>
        <taxon>Bacillati</taxon>
        <taxon>Actinomycetota</taxon>
        <taxon>Actinomycetes</taxon>
        <taxon>Mycobacteriales</taxon>
        <taxon>Nocardiaceae</taxon>
        <taxon>Williamsia</taxon>
    </lineage>
</organism>
<dbReference type="Proteomes" id="UP001206895">
    <property type="component" value="Unassembled WGS sequence"/>
</dbReference>
<dbReference type="RefSeq" id="WP_253662612.1">
    <property type="nucleotide sequence ID" value="NZ_BAAAJQ010000001.1"/>
</dbReference>
<name>A0ABT1HHL3_9NOCA</name>
<dbReference type="PANTHER" id="PTHR36151">
    <property type="entry name" value="BLR2777 PROTEIN"/>
    <property type="match status" value="1"/>
</dbReference>
<evidence type="ECO:0000259" key="1">
    <source>
        <dbReference type="Pfam" id="PF09995"/>
    </source>
</evidence>
<proteinExistence type="predicted"/>
<keyword evidence="3" id="KW-1185">Reference proteome</keyword>
<sequence>MSTEATQPRTEKPRRSYEWLVDAGYRIRVHTAPRPTGTVTRLADSLETMSAFAGAANVVMQLSDRAVGHGVVESRVHSGAVTEHPIKRARTTFTYLAVAVLGSDTDREVYRTAVNRQHRQVRSTEASPVRYNAFDRNLQLWVAMCLYVGFEDTHLILRGAMSARQRAVFYSESAPLATTLQVTPDMWPATVEDFDDLWVARVDELTLLDERLREYLGGIIDLSFVPVPRPVARYHRFVTVGMLAPRFRDIMGLSWSDRDDDRFAALMRAHHLLARAVPGPLRGLGYRALLADMRLRVRHGRALV</sequence>
<dbReference type="PANTHER" id="PTHR36151:SF3">
    <property type="entry name" value="ER-BOUND OXYGENASE MPAB_MPAB'_RUBBER OXYGENASE CATALYTIC DOMAIN-CONTAINING PROTEIN"/>
    <property type="match status" value="1"/>
</dbReference>
<dbReference type="Pfam" id="PF09995">
    <property type="entry name" value="MPAB_Lcp_cat"/>
    <property type="match status" value="1"/>
</dbReference>
<evidence type="ECO:0000313" key="2">
    <source>
        <dbReference type="EMBL" id="MCP2177726.1"/>
    </source>
</evidence>